<dbReference type="CDD" id="cd18089">
    <property type="entry name" value="SPOUT_Trm10-like"/>
    <property type="match status" value="1"/>
</dbReference>
<dbReference type="OMA" id="MQRVEQY"/>
<dbReference type="GO" id="GO:0000049">
    <property type="term" value="F:tRNA binding"/>
    <property type="evidence" value="ECO:0007669"/>
    <property type="project" value="TreeGrafter"/>
</dbReference>
<dbReference type="GO" id="GO:0002939">
    <property type="term" value="P:tRNA N1-guanine methylation"/>
    <property type="evidence" value="ECO:0007669"/>
    <property type="project" value="TreeGrafter"/>
</dbReference>
<evidence type="ECO:0000313" key="5">
    <source>
        <dbReference type="Proteomes" id="UP000688137"/>
    </source>
</evidence>
<evidence type="ECO:0000256" key="2">
    <source>
        <dbReference type="ARBA" id="ARBA00048434"/>
    </source>
</evidence>
<proteinExistence type="predicted"/>
<organism evidence="4 5">
    <name type="scientific">Paramecium primaurelia</name>
    <dbReference type="NCBI Taxonomy" id="5886"/>
    <lineage>
        <taxon>Eukaryota</taxon>
        <taxon>Sar</taxon>
        <taxon>Alveolata</taxon>
        <taxon>Ciliophora</taxon>
        <taxon>Intramacronucleata</taxon>
        <taxon>Oligohymenophorea</taxon>
        <taxon>Peniculida</taxon>
        <taxon>Parameciidae</taxon>
        <taxon>Paramecium</taxon>
    </lineage>
</organism>
<dbReference type="EMBL" id="CAJJDM010000109">
    <property type="protein sequence ID" value="CAD8098261.1"/>
    <property type="molecule type" value="Genomic_DNA"/>
</dbReference>
<accession>A0A8S1P5G7</accession>
<dbReference type="InterPro" id="IPR028564">
    <property type="entry name" value="MT_TRM10-typ"/>
</dbReference>
<dbReference type="PANTHER" id="PTHR13563:SF13">
    <property type="entry name" value="TRNA METHYLTRANSFERASE 10 HOMOLOG A"/>
    <property type="match status" value="1"/>
</dbReference>
<keyword evidence="5" id="KW-1185">Reference proteome</keyword>
<evidence type="ECO:0000259" key="3">
    <source>
        <dbReference type="PROSITE" id="PS51675"/>
    </source>
</evidence>
<gene>
    <name evidence="4" type="ORF">PPRIM_AZ9-3.1.T1060137</name>
</gene>
<dbReference type="EC" id="2.1.1.221" evidence="1"/>
<dbReference type="GO" id="GO:0005634">
    <property type="term" value="C:nucleus"/>
    <property type="evidence" value="ECO:0007669"/>
    <property type="project" value="TreeGrafter"/>
</dbReference>
<dbReference type="Proteomes" id="UP000688137">
    <property type="component" value="Unassembled WGS sequence"/>
</dbReference>
<dbReference type="PANTHER" id="PTHR13563">
    <property type="entry name" value="TRNA (GUANINE-9-) METHYLTRANSFERASE"/>
    <property type="match status" value="1"/>
</dbReference>
<comment type="caution">
    <text evidence="4">The sequence shown here is derived from an EMBL/GenBank/DDBJ whole genome shotgun (WGS) entry which is preliminary data.</text>
</comment>
<dbReference type="PROSITE" id="PS51675">
    <property type="entry name" value="SAM_MT_TRM10"/>
    <property type="match status" value="1"/>
</dbReference>
<reference evidence="4" key="1">
    <citation type="submission" date="2021-01" db="EMBL/GenBank/DDBJ databases">
        <authorList>
            <consortium name="Genoscope - CEA"/>
            <person name="William W."/>
        </authorList>
    </citation>
    <scope>NUCLEOTIDE SEQUENCE</scope>
</reference>
<dbReference type="AlphaFoldDB" id="A0A8S1P5G7"/>
<dbReference type="GO" id="GO:0052905">
    <property type="term" value="F:tRNA (guanosine(9)-N1)-methyltransferase activity"/>
    <property type="evidence" value="ECO:0007669"/>
    <property type="project" value="UniProtKB-EC"/>
</dbReference>
<name>A0A8S1P5G7_PARPR</name>
<dbReference type="InterPro" id="IPR007356">
    <property type="entry name" value="tRNA_m1G_MeTrfase_euk"/>
</dbReference>
<protein>
    <recommendedName>
        <fullName evidence="1">tRNA (guanine(9)-N(1))-methyltransferase</fullName>
        <ecNumber evidence="1">2.1.1.221</ecNumber>
    </recommendedName>
</protein>
<comment type="catalytic activity">
    <reaction evidence="2">
        <text>guanosine(9) in tRNA + S-adenosyl-L-methionine = N(1)-methylguanosine(9) in tRNA + S-adenosyl-L-homocysteine + H(+)</text>
        <dbReference type="Rhea" id="RHEA:43156"/>
        <dbReference type="Rhea" id="RHEA-COMP:10367"/>
        <dbReference type="Rhea" id="RHEA-COMP:10368"/>
        <dbReference type="ChEBI" id="CHEBI:15378"/>
        <dbReference type="ChEBI" id="CHEBI:57856"/>
        <dbReference type="ChEBI" id="CHEBI:59789"/>
        <dbReference type="ChEBI" id="CHEBI:73542"/>
        <dbReference type="ChEBI" id="CHEBI:74269"/>
        <dbReference type="EC" id="2.1.1.221"/>
    </reaction>
</comment>
<feature type="domain" description="SAM-dependent MTase TRM10-type" evidence="3">
    <location>
        <begin position="67"/>
        <end position="267"/>
    </location>
</feature>
<sequence length="272" mass="31882">MQEQQIQEGLKEKKPKLTRDEKKVLKYQRAKLRAKILRKKIAKKVKQKVHHMNQEAKEKYSEIKNLAKNNLQLGYESGIPIYIDLEYDVLMTDREIRSLALQIAHVQGINKELQFPIQLHLTNVRGVQKNELEKQGLSKWPVHHYELGLQELIQESLEKGISKEFIYLSPDADTYLESVDPEKCIYIVGGFVDRQVQKYMSLNKANALQICSKKLPIESFIKGTRRPLNIDRVVAILSLFYQHKDWQVAYEQSDNFNISLAERISRQHQKQE</sequence>
<evidence type="ECO:0000256" key="1">
    <source>
        <dbReference type="ARBA" id="ARBA00012797"/>
    </source>
</evidence>
<evidence type="ECO:0000313" key="4">
    <source>
        <dbReference type="EMBL" id="CAD8098261.1"/>
    </source>
</evidence>